<gene>
    <name evidence="1" type="ORF">ACH5RR_006724</name>
</gene>
<evidence type="ECO:0000313" key="1">
    <source>
        <dbReference type="EMBL" id="KAL3533203.1"/>
    </source>
</evidence>
<keyword evidence="2" id="KW-1185">Reference proteome</keyword>
<reference evidence="1 2" key="1">
    <citation type="submission" date="2024-11" db="EMBL/GenBank/DDBJ databases">
        <title>A near-complete genome assembly of Cinchona calisaya.</title>
        <authorList>
            <person name="Lian D.C."/>
            <person name="Zhao X.W."/>
            <person name="Wei L."/>
        </authorList>
    </citation>
    <scope>NUCLEOTIDE SEQUENCE [LARGE SCALE GENOMIC DNA]</scope>
    <source>
        <tissue evidence="1">Nenye</tissue>
    </source>
</reference>
<evidence type="ECO:0000313" key="2">
    <source>
        <dbReference type="Proteomes" id="UP001630127"/>
    </source>
</evidence>
<dbReference type="AlphaFoldDB" id="A0ABD3APV3"/>
<comment type="caution">
    <text evidence="1">The sequence shown here is derived from an EMBL/GenBank/DDBJ whole genome shotgun (WGS) entry which is preliminary data.</text>
</comment>
<protein>
    <submittedName>
        <fullName evidence="1">Uncharacterized protein</fullName>
    </submittedName>
</protein>
<sequence>MNATMKASKKYQLKNFNKYVSTQSNQWFNDIMDNSLGFSERRAANITGLHFKVQSLFDNLDDLPYKDEQGTRFLNFQVESHIEAVLSNKTNHVRKM</sequence>
<organism evidence="1 2">
    <name type="scientific">Cinchona calisaya</name>
    <dbReference type="NCBI Taxonomy" id="153742"/>
    <lineage>
        <taxon>Eukaryota</taxon>
        <taxon>Viridiplantae</taxon>
        <taxon>Streptophyta</taxon>
        <taxon>Embryophyta</taxon>
        <taxon>Tracheophyta</taxon>
        <taxon>Spermatophyta</taxon>
        <taxon>Magnoliopsida</taxon>
        <taxon>eudicotyledons</taxon>
        <taxon>Gunneridae</taxon>
        <taxon>Pentapetalae</taxon>
        <taxon>asterids</taxon>
        <taxon>lamiids</taxon>
        <taxon>Gentianales</taxon>
        <taxon>Rubiaceae</taxon>
        <taxon>Cinchonoideae</taxon>
        <taxon>Cinchoneae</taxon>
        <taxon>Cinchona</taxon>
    </lineage>
</organism>
<dbReference type="Proteomes" id="UP001630127">
    <property type="component" value="Unassembled WGS sequence"/>
</dbReference>
<name>A0ABD3APV3_9GENT</name>
<proteinExistence type="predicted"/>
<dbReference type="EMBL" id="JBJUIK010000003">
    <property type="protein sequence ID" value="KAL3533203.1"/>
    <property type="molecule type" value="Genomic_DNA"/>
</dbReference>
<accession>A0ABD3APV3</accession>